<proteinExistence type="predicted"/>
<sequence>MGQIVIVAYKPKPGKQEALKQLLKTHVPRLKQEGLVTDRESIIMEAADGTIIEVFEWLSAEAIANAHHNKAVQQMWGEYAEVCDYVPLNTLKEAGDLFAGFVPVN</sequence>
<keyword evidence="2" id="KW-1185">Reference proteome</keyword>
<dbReference type="AlphaFoldDB" id="A0A1G7VV08"/>
<dbReference type="SUPFAM" id="SSF54909">
    <property type="entry name" value="Dimeric alpha+beta barrel"/>
    <property type="match status" value="1"/>
</dbReference>
<protein>
    <recommendedName>
        <fullName evidence="3">ABM domain-containing protein</fullName>
    </recommendedName>
</protein>
<dbReference type="RefSeq" id="WP_091165504.1">
    <property type="nucleotide sequence ID" value="NZ_FNCG01000004.1"/>
</dbReference>
<dbReference type="Gene3D" id="3.30.70.100">
    <property type="match status" value="1"/>
</dbReference>
<dbReference type="STRING" id="551996.SAMN05192573_104201"/>
<dbReference type="InterPro" id="IPR011008">
    <property type="entry name" value="Dimeric_a/b-barrel"/>
</dbReference>
<reference evidence="2" key="1">
    <citation type="submission" date="2016-10" db="EMBL/GenBank/DDBJ databases">
        <authorList>
            <person name="Varghese N."/>
            <person name="Submissions S."/>
        </authorList>
    </citation>
    <scope>NUCLEOTIDE SEQUENCE [LARGE SCALE GENOMIC DNA]</scope>
    <source>
        <strain evidence="2">Gh-67</strain>
    </source>
</reference>
<dbReference type="Proteomes" id="UP000199705">
    <property type="component" value="Unassembled WGS sequence"/>
</dbReference>
<name>A0A1G7VV08_9SPHI</name>
<organism evidence="1 2">
    <name type="scientific">Mucilaginibacter gossypii</name>
    <dbReference type="NCBI Taxonomy" id="551996"/>
    <lineage>
        <taxon>Bacteria</taxon>
        <taxon>Pseudomonadati</taxon>
        <taxon>Bacteroidota</taxon>
        <taxon>Sphingobacteriia</taxon>
        <taxon>Sphingobacteriales</taxon>
        <taxon>Sphingobacteriaceae</taxon>
        <taxon>Mucilaginibacter</taxon>
    </lineage>
</organism>
<evidence type="ECO:0008006" key="3">
    <source>
        <dbReference type="Google" id="ProtNLM"/>
    </source>
</evidence>
<evidence type="ECO:0000313" key="2">
    <source>
        <dbReference type="Proteomes" id="UP000199705"/>
    </source>
</evidence>
<evidence type="ECO:0000313" key="1">
    <source>
        <dbReference type="EMBL" id="SDG63675.1"/>
    </source>
</evidence>
<accession>A0A1G7VV08</accession>
<dbReference type="EMBL" id="FNCG01000004">
    <property type="protein sequence ID" value="SDG63675.1"/>
    <property type="molecule type" value="Genomic_DNA"/>
</dbReference>
<gene>
    <name evidence="1" type="ORF">SAMN05192573_104201</name>
</gene>